<comment type="similarity">
    <text evidence="1 3">Belongs to the EXO70 family.</text>
</comment>
<reference evidence="5 6" key="1">
    <citation type="submission" date="2024-02" db="EMBL/GenBank/DDBJ databases">
        <title>High-quality chromosome-scale genome assembly of Pensacola bahiagrass (Paspalum notatum Flugge var. saurae).</title>
        <authorList>
            <person name="Vega J.M."/>
            <person name="Podio M."/>
            <person name="Orjuela J."/>
            <person name="Siena L.A."/>
            <person name="Pessino S.C."/>
            <person name="Combes M.C."/>
            <person name="Mariac C."/>
            <person name="Albertini E."/>
            <person name="Pupilli F."/>
            <person name="Ortiz J.P.A."/>
            <person name="Leblanc O."/>
        </authorList>
    </citation>
    <scope>NUCLEOTIDE SEQUENCE [LARGE SCALE GENOMIC DNA]</scope>
    <source>
        <strain evidence="5">R1</strain>
        <tissue evidence="5">Leaf</tissue>
    </source>
</reference>
<sequence>MVRSLEEQLATNSQSWFSVDLQDLRFLFLINNCYFIFQELQASSQWHLAVRLSMPDLARKIDDYIDCYLQVSWAPVFKCLQASPPTTPRCFTRYYSPLRKFGARFHKTYAVQKLWKVPDPEMRKRLRKAIVDRVVLVFARFLEDNNIDVDAPGVATLTPWKVEKMLGELFEG</sequence>
<evidence type="ECO:0000256" key="2">
    <source>
        <dbReference type="ARBA" id="ARBA00022448"/>
    </source>
</evidence>
<dbReference type="GO" id="GO:0006887">
    <property type="term" value="P:exocytosis"/>
    <property type="evidence" value="ECO:0007669"/>
    <property type="project" value="UniProtKB-KW"/>
</dbReference>
<dbReference type="GO" id="GO:0000145">
    <property type="term" value="C:exocyst"/>
    <property type="evidence" value="ECO:0007669"/>
    <property type="project" value="InterPro"/>
</dbReference>
<dbReference type="EMBL" id="CP144750">
    <property type="protein sequence ID" value="WVZ78417.1"/>
    <property type="molecule type" value="Genomic_DNA"/>
</dbReference>
<accession>A0AAQ3WXU4</accession>
<dbReference type="Proteomes" id="UP001341281">
    <property type="component" value="Chromosome 06"/>
</dbReference>
<name>A0AAQ3WXU4_PASNO</name>
<dbReference type="GO" id="GO:0015031">
    <property type="term" value="P:protein transport"/>
    <property type="evidence" value="ECO:0007669"/>
    <property type="project" value="UniProtKB-KW"/>
</dbReference>
<dbReference type="PANTHER" id="PTHR12542">
    <property type="entry name" value="EXOCYST COMPLEX PROTEIN EXO70"/>
    <property type="match status" value="1"/>
</dbReference>
<dbReference type="GO" id="GO:0005546">
    <property type="term" value="F:phosphatidylinositol-4,5-bisphosphate binding"/>
    <property type="evidence" value="ECO:0007669"/>
    <property type="project" value="InterPro"/>
</dbReference>
<keyword evidence="3" id="KW-0268">Exocytosis</keyword>
<dbReference type="SUPFAM" id="SSF74788">
    <property type="entry name" value="Cullin repeat-like"/>
    <property type="match status" value="1"/>
</dbReference>
<organism evidence="5 6">
    <name type="scientific">Paspalum notatum var. saurae</name>
    <dbReference type="NCBI Taxonomy" id="547442"/>
    <lineage>
        <taxon>Eukaryota</taxon>
        <taxon>Viridiplantae</taxon>
        <taxon>Streptophyta</taxon>
        <taxon>Embryophyta</taxon>
        <taxon>Tracheophyta</taxon>
        <taxon>Spermatophyta</taxon>
        <taxon>Magnoliopsida</taxon>
        <taxon>Liliopsida</taxon>
        <taxon>Poales</taxon>
        <taxon>Poaceae</taxon>
        <taxon>PACMAD clade</taxon>
        <taxon>Panicoideae</taxon>
        <taxon>Andropogonodae</taxon>
        <taxon>Paspaleae</taxon>
        <taxon>Paspalinae</taxon>
        <taxon>Paspalum</taxon>
    </lineage>
</organism>
<dbReference type="InterPro" id="IPR046364">
    <property type="entry name" value="Exo70_C"/>
</dbReference>
<dbReference type="AlphaFoldDB" id="A0AAQ3WXU4"/>
<evidence type="ECO:0000313" key="6">
    <source>
        <dbReference type="Proteomes" id="UP001341281"/>
    </source>
</evidence>
<dbReference type="Gene3D" id="1.20.1280.170">
    <property type="entry name" value="Exocyst complex component Exo70"/>
    <property type="match status" value="1"/>
</dbReference>
<keyword evidence="2 3" id="KW-0813">Transport</keyword>
<protein>
    <recommendedName>
        <fullName evidence="3">Exocyst subunit Exo70 family protein</fullName>
    </recommendedName>
</protein>
<dbReference type="PANTHER" id="PTHR12542:SF117">
    <property type="entry name" value="EXOCYST SUBUNIT EXO70 FAMILY PROTEIN"/>
    <property type="match status" value="1"/>
</dbReference>
<dbReference type="Pfam" id="PF03081">
    <property type="entry name" value="Exo70_C"/>
    <property type="match status" value="1"/>
</dbReference>
<feature type="domain" description="Exocyst complex subunit Exo70 C-terminal" evidence="4">
    <location>
        <begin position="2"/>
        <end position="166"/>
    </location>
</feature>
<gene>
    <name evidence="5" type="ORF">U9M48_026129</name>
</gene>
<dbReference type="InterPro" id="IPR016159">
    <property type="entry name" value="Cullin_repeat-like_dom_sf"/>
</dbReference>
<evidence type="ECO:0000313" key="5">
    <source>
        <dbReference type="EMBL" id="WVZ78417.1"/>
    </source>
</evidence>
<comment type="function">
    <text evidence="3">Component of the exocyst complex.</text>
</comment>
<evidence type="ECO:0000256" key="3">
    <source>
        <dbReference type="RuleBase" id="RU365026"/>
    </source>
</evidence>
<keyword evidence="3" id="KW-0653">Protein transport</keyword>
<evidence type="ECO:0000256" key="1">
    <source>
        <dbReference type="ARBA" id="ARBA00006756"/>
    </source>
</evidence>
<keyword evidence="6" id="KW-1185">Reference proteome</keyword>
<proteinExistence type="inferred from homology"/>
<dbReference type="InterPro" id="IPR004140">
    <property type="entry name" value="Exo70"/>
</dbReference>
<evidence type="ECO:0000259" key="4">
    <source>
        <dbReference type="Pfam" id="PF03081"/>
    </source>
</evidence>